<proteinExistence type="predicted"/>
<dbReference type="AlphaFoldDB" id="A0A973VXK6"/>
<dbReference type="Gene3D" id="3.40.50.300">
    <property type="entry name" value="P-loop containing nucleotide triphosphate hydrolases"/>
    <property type="match status" value="1"/>
</dbReference>
<comment type="caution">
    <text evidence="1">The sequence shown here is derived from an EMBL/GenBank/DDBJ whole genome shotgun (WGS) entry which is preliminary data.</text>
</comment>
<accession>A0A973VXK6</accession>
<gene>
    <name evidence="1" type="ORF">HAP48_012175</name>
</gene>
<sequence length="302" mass="34719">MVDQKKLAKLRQLITEGLRVQLGHEAITYINVGHAMEDISARQNHTVFARRGCGKTLLLHDSAKQLPPEIKAIYLNCEDFKQHTFPNVLIEILSSLFEEIDSHLSGWFGRKRRTKEIIKSIRAKLATMHQSPDVQEEDIRQTTANENALNSEAGLHAEAVNFSLGGSRKTKSETERSFRSHRQKLQELDLWLPELKKSIREFFAVSTNVKCIFLQIDDLYHLKRADQAFVVDYIHRLCKDVPLFFKIATMRHASTMFADREGQPIGAQERHDYQPINIDYTFSDFGSIRPRAAVLRVFPICS</sequence>
<dbReference type="RefSeq" id="WP_166202954.1">
    <property type="nucleotide sequence ID" value="NZ_CP088285.1"/>
</dbReference>
<protein>
    <recommendedName>
        <fullName evidence="2">Orc1-like AAA ATPase domain-containing protein</fullName>
    </recommendedName>
</protein>
<organism evidence="1">
    <name type="scientific">Bradyrhizobium septentrionale</name>
    <dbReference type="NCBI Taxonomy" id="1404411"/>
    <lineage>
        <taxon>Bacteria</taxon>
        <taxon>Pseudomonadati</taxon>
        <taxon>Pseudomonadota</taxon>
        <taxon>Alphaproteobacteria</taxon>
        <taxon>Hyphomicrobiales</taxon>
        <taxon>Nitrobacteraceae</taxon>
        <taxon>Bradyrhizobium</taxon>
    </lineage>
</organism>
<evidence type="ECO:0008006" key="2">
    <source>
        <dbReference type="Google" id="ProtNLM"/>
    </source>
</evidence>
<name>A0A973VXK6_9BRAD</name>
<dbReference type="SUPFAM" id="SSF52540">
    <property type="entry name" value="P-loop containing nucleoside triphosphate hydrolases"/>
    <property type="match status" value="1"/>
</dbReference>
<dbReference type="InterPro" id="IPR027417">
    <property type="entry name" value="P-loop_NTPase"/>
</dbReference>
<reference evidence="1" key="1">
    <citation type="submission" date="2020-06" db="EMBL/GenBank/DDBJ databases">
        <title>Whole Genome Sequence of Bradyrhizobium sp. Strain 1S1.</title>
        <authorList>
            <person name="Bromfield E.S.P."/>
            <person name="Cloutier S."/>
        </authorList>
    </citation>
    <scope>NUCLEOTIDE SEQUENCE [LARGE SCALE GENOMIC DNA]</scope>
    <source>
        <strain evidence="1">1S1</strain>
    </source>
</reference>
<dbReference type="EMBL" id="JAAOLE020000001">
    <property type="protein sequence ID" value="NVI43686.1"/>
    <property type="molecule type" value="Genomic_DNA"/>
</dbReference>
<evidence type="ECO:0000313" key="1">
    <source>
        <dbReference type="EMBL" id="NVI43686.1"/>
    </source>
</evidence>